<reference evidence="2 3" key="1">
    <citation type="journal article" date="2020" name="Nature">
        <title>Six reference-quality genomes reveal evolution of bat adaptations.</title>
        <authorList>
            <person name="Jebb D."/>
            <person name="Huang Z."/>
            <person name="Pippel M."/>
            <person name="Hughes G.M."/>
            <person name="Lavrichenko K."/>
            <person name="Devanna P."/>
            <person name="Winkler S."/>
            <person name="Jermiin L.S."/>
            <person name="Skirmuntt E.C."/>
            <person name="Katzourakis A."/>
            <person name="Burkitt-Gray L."/>
            <person name="Ray D.A."/>
            <person name="Sullivan K.A.M."/>
            <person name="Roscito J.G."/>
            <person name="Kirilenko B.M."/>
            <person name="Davalos L.M."/>
            <person name="Corthals A.P."/>
            <person name="Power M.L."/>
            <person name="Jones G."/>
            <person name="Ransome R.D."/>
            <person name="Dechmann D.K.N."/>
            <person name="Locatelli A.G."/>
            <person name="Puechmaille S.J."/>
            <person name="Fedrigo O."/>
            <person name="Jarvis E.D."/>
            <person name="Hiller M."/>
            <person name="Vernes S.C."/>
            <person name="Myers E.W."/>
            <person name="Teeling E.C."/>
        </authorList>
    </citation>
    <scope>NUCLEOTIDE SEQUENCE [LARGE SCALE GENOMIC DNA]</scope>
    <source>
        <strain evidence="2">MPipKuh1</strain>
        <tissue evidence="2">Flight muscle</tissue>
    </source>
</reference>
<sequence>MGALPHLGARLSVTTAFPAASPSISRGALSHPSSPSTHTHLAQQREAADSAGRVWTSSSTQGWGGGGKSRQQGLQPASLTHPTEPPGLLLTRVAALQASWHRHTTSGKGSHKQRAGARNRGVCGGQGADLLFQALLALRAAPCLVEKYHTY</sequence>
<comment type="caution">
    <text evidence="2">The sequence shown here is derived from an EMBL/GenBank/DDBJ whole genome shotgun (WGS) entry which is preliminary data.</text>
</comment>
<dbReference type="AlphaFoldDB" id="A0A7J7TW45"/>
<dbReference type="Proteomes" id="UP000558488">
    <property type="component" value="Unassembled WGS sequence"/>
</dbReference>
<evidence type="ECO:0000313" key="2">
    <source>
        <dbReference type="EMBL" id="KAF6304827.1"/>
    </source>
</evidence>
<name>A0A7J7TW45_PIPKU</name>
<feature type="compositionally biased region" description="Low complexity" evidence="1">
    <location>
        <begin position="30"/>
        <end position="40"/>
    </location>
</feature>
<accession>A0A7J7TW45</accession>
<protein>
    <submittedName>
        <fullName evidence="2">Uncharacterized protein</fullName>
    </submittedName>
</protein>
<gene>
    <name evidence="2" type="ORF">mPipKuh1_009280</name>
</gene>
<proteinExistence type="predicted"/>
<organism evidence="2 3">
    <name type="scientific">Pipistrellus kuhlii</name>
    <name type="common">Kuhl's pipistrelle</name>
    <dbReference type="NCBI Taxonomy" id="59472"/>
    <lineage>
        <taxon>Eukaryota</taxon>
        <taxon>Metazoa</taxon>
        <taxon>Chordata</taxon>
        <taxon>Craniata</taxon>
        <taxon>Vertebrata</taxon>
        <taxon>Euteleostomi</taxon>
        <taxon>Mammalia</taxon>
        <taxon>Eutheria</taxon>
        <taxon>Laurasiatheria</taxon>
        <taxon>Chiroptera</taxon>
        <taxon>Yangochiroptera</taxon>
        <taxon>Vespertilionidae</taxon>
        <taxon>Pipistrellus</taxon>
    </lineage>
</organism>
<keyword evidence="3" id="KW-1185">Reference proteome</keyword>
<evidence type="ECO:0000313" key="3">
    <source>
        <dbReference type="Proteomes" id="UP000558488"/>
    </source>
</evidence>
<dbReference type="EMBL" id="JACAGB010000024">
    <property type="protein sequence ID" value="KAF6304827.1"/>
    <property type="molecule type" value="Genomic_DNA"/>
</dbReference>
<evidence type="ECO:0000256" key="1">
    <source>
        <dbReference type="SAM" id="MobiDB-lite"/>
    </source>
</evidence>
<feature type="region of interest" description="Disordered" evidence="1">
    <location>
        <begin position="22"/>
        <end position="86"/>
    </location>
</feature>